<feature type="domain" description="Phosphodiester glycosidase" evidence="2">
    <location>
        <begin position="103"/>
        <end position="289"/>
    </location>
</feature>
<dbReference type="AlphaFoldDB" id="A0A7W5ZIJ7"/>
<dbReference type="InterPro" id="IPR018711">
    <property type="entry name" value="NAGPA"/>
</dbReference>
<keyword evidence="4" id="KW-1185">Reference proteome</keyword>
<comment type="caution">
    <text evidence="3">The sequence shown here is derived from an EMBL/GenBank/DDBJ whole genome shotgun (WGS) entry which is preliminary data.</text>
</comment>
<accession>A0A7W5ZIJ7</accession>
<evidence type="ECO:0000259" key="2">
    <source>
        <dbReference type="Pfam" id="PF09992"/>
    </source>
</evidence>
<dbReference type="EMBL" id="JACIBY010000003">
    <property type="protein sequence ID" value="MBB3837907.1"/>
    <property type="molecule type" value="Genomic_DNA"/>
</dbReference>
<dbReference type="RefSeq" id="WP_183972830.1">
    <property type="nucleotide sequence ID" value="NZ_JACIBY010000003.1"/>
</dbReference>
<gene>
    <name evidence="3" type="ORF">FHS57_001904</name>
</gene>
<name>A0A7W5ZIJ7_9BACT</name>
<proteinExistence type="predicted"/>
<protein>
    <submittedName>
        <fullName evidence="3">Exopolysaccharide biosynthesis protein</fullName>
    </submittedName>
</protein>
<organism evidence="3 4">
    <name type="scientific">Runella defluvii</name>
    <dbReference type="NCBI Taxonomy" id="370973"/>
    <lineage>
        <taxon>Bacteria</taxon>
        <taxon>Pseudomonadati</taxon>
        <taxon>Bacteroidota</taxon>
        <taxon>Cytophagia</taxon>
        <taxon>Cytophagales</taxon>
        <taxon>Spirosomataceae</taxon>
        <taxon>Runella</taxon>
    </lineage>
</organism>
<dbReference type="PANTHER" id="PTHR40446:SF2">
    <property type="entry name" value="N-ACETYLGLUCOSAMINE-1-PHOSPHODIESTER ALPHA-N-ACETYLGLUCOSAMINIDASE"/>
    <property type="match status" value="1"/>
</dbReference>
<dbReference type="Proteomes" id="UP000541352">
    <property type="component" value="Unassembled WGS sequence"/>
</dbReference>
<evidence type="ECO:0000313" key="4">
    <source>
        <dbReference type="Proteomes" id="UP000541352"/>
    </source>
</evidence>
<reference evidence="3 4" key="1">
    <citation type="submission" date="2020-08" db="EMBL/GenBank/DDBJ databases">
        <title>Genomic Encyclopedia of Type Strains, Phase IV (KMG-IV): sequencing the most valuable type-strain genomes for metagenomic binning, comparative biology and taxonomic classification.</title>
        <authorList>
            <person name="Goeker M."/>
        </authorList>
    </citation>
    <scope>NUCLEOTIDE SEQUENCE [LARGE SCALE GENOMIC DNA]</scope>
    <source>
        <strain evidence="3 4">DSM 17976</strain>
    </source>
</reference>
<evidence type="ECO:0000313" key="3">
    <source>
        <dbReference type="EMBL" id="MBB3837907.1"/>
    </source>
</evidence>
<dbReference type="Pfam" id="PF09992">
    <property type="entry name" value="NAGPA"/>
    <property type="match status" value="1"/>
</dbReference>
<dbReference type="PANTHER" id="PTHR40446">
    <property type="entry name" value="N-ACETYLGLUCOSAMINE-1-PHOSPHODIESTER ALPHA-N-ACETYLGLUCOSAMINIDASE"/>
    <property type="match status" value="1"/>
</dbReference>
<evidence type="ECO:0000256" key="1">
    <source>
        <dbReference type="SAM" id="SignalP"/>
    </source>
</evidence>
<feature type="signal peptide" evidence="1">
    <location>
        <begin position="1"/>
        <end position="17"/>
    </location>
</feature>
<sequence length="297" mass="33170">MKRLTFLLCLNVLFASAQTTKDSLALANAPWKTETLAKGVIWKYAHFQQKELFEANQSVNIVEVSRKARKFVWEIITADSLNKRDKKRGQLRKTSQLAQENDAFLAINGGFFDVKNGGSVDFIKINGQTPDTTRALKGSKAAFHGQAGIAVDKKNFQILRGEPLVGWEYLLPYNNIMLSGPLLRWENKDEVLPKNAFNDNRHPRSCVCTTKSGKTLLITVDGRSAESYGMNLSELTFLTRQLGCSSALNLDGGGSTTLWLKEKGVVNYPSDNKKFDHEGERSVSNALILKLLTRKNK</sequence>
<feature type="chain" id="PRO_5030853260" evidence="1">
    <location>
        <begin position="18"/>
        <end position="297"/>
    </location>
</feature>
<keyword evidence="1" id="KW-0732">Signal</keyword>